<dbReference type="InterPro" id="IPR032638">
    <property type="entry name" value="Porin_5"/>
</dbReference>
<comment type="caution">
    <text evidence="2">The sequence shown here is derived from an EMBL/GenBank/DDBJ whole genome shotgun (WGS) entry which is preliminary data.</text>
</comment>
<evidence type="ECO:0000256" key="1">
    <source>
        <dbReference type="SAM" id="SignalP"/>
    </source>
</evidence>
<accession>A0A388TGZ1</accession>
<protein>
    <submittedName>
        <fullName evidence="2">Uncharacterized protein</fullName>
    </submittedName>
</protein>
<reference evidence="2 3" key="1">
    <citation type="journal article" date="2019" name="ISME J.">
        <title>Genome analyses of uncultured TG2/ZB3 bacteria in 'Margulisbacteria' specifically attached to ectosymbiotic spirochetes of protists in the termite gut.</title>
        <authorList>
            <person name="Utami Y.D."/>
            <person name="Kuwahara H."/>
            <person name="Igai K."/>
            <person name="Murakami T."/>
            <person name="Sugaya K."/>
            <person name="Morikawa T."/>
            <person name="Nagura Y."/>
            <person name="Yuki M."/>
            <person name="Deevong P."/>
            <person name="Inoue T."/>
            <person name="Kihara K."/>
            <person name="Lo N."/>
            <person name="Yamada A."/>
            <person name="Ohkuma M."/>
            <person name="Hongoh Y."/>
        </authorList>
    </citation>
    <scope>NUCLEOTIDE SEQUENCE [LARGE SCALE GENOMIC DNA]</scope>
    <source>
        <strain evidence="2">NkOx7-02</strain>
    </source>
</reference>
<gene>
    <name evidence="2" type="ORF">NO2_0939</name>
</gene>
<organism evidence="2 3">
    <name type="scientific">Candidatus Termititenax persephonae</name>
    <dbReference type="NCBI Taxonomy" id="2218525"/>
    <lineage>
        <taxon>Bacteria</taxon>
        <taxon>Bacillati</taxon>
        <taxon>Candidatus Margulisiibacteriota</taxon>
        <taxon>Candidatus Termititenacia</taxon>
        <taxon>Candidatus Termititenacales</taxon>
        <taxon>Candidatus Termititenacaceae</taxon>
        <taxon>Candidatus Termititenax</taxon>
    </lineage>
</organism>
<proteinExistence type="predicted"/>
<feature type="signal peptide" evidence="1">
    <location>
        <begin position="1"/>
        <end position="28"/>
    </location>
</feature>
<dbReference type="Proteomes" id="UP000275925">
    <property type="component" value="Unassembled WGS sequence"/>
</dbReference>
<keyword evidence="1" id="KW-0732">Signal</keyword>
<keyword evidence="3" id="KW-1185">Reference proteome</keyword>
<name>A0A388TGZ1_9BACT</name>
<dbReference type="AlphaFoldDB" id="A0A388TGZ1"/>
<evidence type="ECO:0000313" key="3">
    <source>
        <dbReference type="Proteomes" id="UP000275925"/>
    </source>
</evidence>
<feature type="chain" id="PRO_5017237522" evidence="1">
    <location>
        <begin position="29"/>
        <end position="404"/>
    </location>
</feature>
<dbReference type="EMBL" id="BGZO01000026">
    <property type="protein sequence ID" value="GBR76380.1"/>
    <property type="molecule type" value="Genomic_DNA"/>
</dbReference>
<sequence>MEKFMTRNVRKNLKRGAAICLICSAVFAAPGWFVQTDVNQDFRYRLHDYAKEDTLNGASRYRERMRYRLGITSKINDEFSVGVRLLTGDGSNKSTTQTLDSEFTKKAFNLDQAYLSYAPAWVPSVAGKFKATVGKFDVKEGVYTATNGVWDSNISLEGKNLNYTYKDLGVKGLDFFANIGSYVLAGDVNNGVKEQDDGTSVSGGGSPIVLEAKQLGIKWKIADYSVETAYAQYTVPAWNHSYGTEPSIKTPDDKALEHIAVKLGANLTVPYLEKVALLYEDIVNRNEIGIMKSKSNTTSGEPDSVSDKHASAYGIEFGAKIGLPYLKDYSLRYLQRKIENGVGWAYMEDAHKDPNTEGSQIALTLGIVDNVSFTIDQYSLKYLDPLNDSNVPWTDTRFEINVKF</sequence>
<dbReference type="Pfam" id="PF16930">
    <property type="entry name" value="Porin_5"/>
    <property type="match status" value="1"/>
</dbReference>
<evidence type="ECO:0000313" key="2">
    <source>
        <dbReference type="EMBL" id="GBR76380.1"/>
    </source>
</evidence>